<sequence>MLKTSILALAGLSAAGAATAQGTRACGPRADVLARLEGRFGETRQSVGLAANQSMLEVYASEDTGTWTILMTTPAGVTCLMASGQAWQPWQVAKVPEGDPA</sequence>
<reference evidence="2 3" key="1">
    <citation type="submission" date="2014-01" db="EMBL/GenBank/DDBJ databases">
        <title>Roseivivax isoporae LMG 25204 Genome Sequencing.</title>
        <authorList>
            <person name="Lai Q."/>
            <person name="Li G."/>
            <person name="Shao Z."/>
        </authorList>
    </citation>
    <scope>NUCLEOTIDE SEQUENCE [LARGE SCALE GENOMIC DNA]</scope>
    <source>
        <strain evidence="2 3">LMG 25204</strain>
    </source>
</reference>
<accession>X7FAZ0</accession>
<dbReference type="OrthoDB" id="9810895at2"/>
<name>X7FAZ0_9RHOB</name>
<feature type="signal peptide" evidence="1">
    <location>
        <begin position="1"/>
        <end position="20"/>
    </location>
</feature>
<gene>
    <name evidence="2" type="ORF">RISW2_20105</name>
</gene>
<dbReference type="Proteomes" id="UP000023430">
    <property type="component" value="Unassembled WGS sequence"/>
</dbReference>
<comment type="caution">
    <text evidence="2">The sequence shown here is derived from an EMBL/GenBank/DDBJ whole genome shotgun (WGS) entry which is preliminary data.</text>
</comment>
<keyword evidence="3" id="KW-1185">Reference proteome</keyword>
<keyword evidence="1" id="KW-0732">Signal</keyword>
<dbReference type="EMBL" id="JAME01000006">
    <property type="protein sequence ID" value="ETX29955.1"/>
    <property type="molecule type" value="Genomic_DNA"/>
</dbReference>
<evidence type="ECO:0000313" key="3">
    <source>
        <dbReference type="Proteomes" id="UP000023430"/>
    </source>
</evidence>
<feature type="chain" id="PRO_5004980266" evidence="1">
    <location>
        <begin position="21"/>
        <end position="101"/>
    </location>
</feature>
<proteinExistence type="predicted"/>
<organism evidence="2 3">
    <name type="scientific">Roseivivax isoporae LMG 25204</name>
    <dbReference type="NCBI Taxonomy" id="1449351"/>
    <lineage>
        <taxon>Bacteria</taxon>
        <taxon>Pseudomonadati</taxon>
        <taxon>Pseudomonadota</taxon>
        <taxon>Alphaproteobacteria</taxon>
        <taxon>Rhodobacterales</taxon>
        <taxon>Roseobacteraceae</taxon>
        <taxon>Roseivivax</taxon>
    </lineage>
</organism>
<evidence type="ECO:0000256" key="1">
    <source>
        <dbReference type="SAM" id="SignalP"/>
    </source>
</evidence>
<dbReference type="STRING" id="1449351.RISW2_20105"/>
<evidence type="ECO:0000313" key="2">
    <source>
        <dbReference type="EMBL" id="ETX29955.1"/>
    </source>
</evidence>
<dbReference type="eggNOG" id="ENOG503339E">
    <property type="taxonomic scope" value="Bacteria"/>
</dbReference>
<protein>
    <submittedName>
        <fullName evidence="2">Uncharacterized protein</fullName>
    </submittedName>
</protein>
<dbReference type="AlphaFoldDB" id="X7FAZ0"/>